<dbReference type="InterPro" id="IPR002591">
    <property type="entry name" value="Phosphodiest/P_Trfase"/>
</dbReference>
<accession>R7Q8M4</accession>
<dbReference type="RefSeq" id="XP_005713967.1">
    <property type="nucleotide sequence ID" value="XM_005713910.1"/>
</dbReference>
<dbReference type="OMA" id="DEYVSRD"/>
<name>R7Q8M4_CHOCR</name>
<dbReference type="PANTHER" id="PTHR10151">
    <property type="entry name" value="ECTONUCLEOTIDE PYROPHOSPHATASE/PHOSPHODIESTERASE"/>
    <property type="match status" value="1"/>
</dbReference>
<keyword evidence="1" id="KW-1133">Transmembrane helix</keyword>
<dbReference type="Gene3D" id="3.40.720.10">
    <property type="entry name" value="Alkaline Phosphatase, subunit A"/>
    <property type="match status" value="1"/>
</dbReference>
<dbReference type="EMBL" id="HG001674">
    <property type="protein sequence ID" value="CDF34148.1"/>
    <property type="molecule type" value="Genomic_DNA"/>
</dbReference>
<dbReference type="AlphaFoldDB" id="R7Q8M4"/>
<dbReference type="Gramene" id="CDF34148">
    <property type="protein sequence ID" value="CDF34148"/>
    <property type="gene ID" value="CHC_T00002837001"/>
</dbReference>
<organism evidence="2 3">
    <name type="scientific">Chondrus crispus</name>
    <name type="common">Carrageen Irish moss</name>
    <name type="synonym">Polymorpha crispa</name>
    <dbReference type="NCBI Taxonomy" id="2769"/>
    <lineage>
        <taxon>Eukaryota</taxon>
        <taxon>Rhodophyta</taxon>
        <taxon>Florideophyceae</taxon>
        <taxon>Rhodymeniophycidae</taxon>
        <taxon>Gigartinales</taxon>
        <taxon>Gigartinaceae</taxon>
        <taxon>Chondrus</taxon>
    </lineage>
</organism>
<dbReference type="PhylomeDB" id="R7Q8M4"/>
<dbReference type="GO" id="GO:0016787">
    <property type="term" value="F:hydrolase activity"/>
    <property type="evidence" value="ECO:0007669"/>
    <property type="project" value="UniProtKB-ARBA"/>
</dbReference>
<feature type="transmembrane region" description="Helical" evidence="1">
    <location>
        <begin position="61"/>
        <end position="79"/>
    </location>
</feature>
<protein>
    <submittedName>
        <fullName evidence="2">Uncharacterized protein</fullName>
    </submittedName>
</protein>
<dbReference type="Pfam" id="PF01663">
    <property type="entry name" value="Phosphodiest"/>
    <property type="match status" value="1"/>
</dbReference>
<dbReference type="PANTHER" id="PTHR10151:SF120">
    <property type="entry name" value="BIS(5'-ADENOSYL)-TRIPHOSPHATASE"/>
    <property type="match status" value="1"/>
</dbReference>
<dbReference type="OrthoDB" id="415411at2759"/>
<dbReference type="InterPro" id="IPR017850">
    <property type="entry name" value="Alkaline_phosphatase_core_sf"/>
</dbReference>
<proteinExistence type="predicted"/>
<dbReference type="Proteomes" id="UP000012073">
    <property type="component" value="Unassembled WGS sequence"/>
</dbReference>
<evidence type="ECO:0000313" key="2">
    <source>
        <dbReference type="EMBL" id="CDF34148.1"/>
    </source>
</evidence>
<keyword evidence="1" id="KW-0812">Transmembrane</keyword>
<keyword evidence="1" id="KW-0472">Membrane</keyword>
<keyword evidence="3" id="KW-1185">Reference proteome</keyword>
<dbReference type="STRING" id="2769.R7Q8M4"/>
<dbReference type="SUPFAM" id="SSF53649">
    <property type="entry name" value="Alkaline phosphatase-like"/>
    <property type="match status" value="1"/>
</dbReference>
<dbReference type="Gene3D" id="3.30.1360.180">
    <property type="match status" value="1"/>
</dbReference>
<dbReference type="GeneID" id="17321679"/>
<dbReference type="KEGG" id="ccp:CHC_T00002837001"/>
<reference evidence="3" key="1">
    <citation type="journal article" date="2013" name="Proc. Natl. Acad. Sci. U.S.A.">
        <title>Genome structure and metabolic features in the red seaweed Chondrus crispus shed light on evolution of the Archaeplastida.</title>
        <authorList>
            <person name="Collen J."/>
            <person name="Porcel B."/>
            <person name="Carre W."/>
            <person name="Ball S.G."/>
            <person name="Chaparro C."/>
            <person name="Tonon T."/>
            <person name="Barbeyron T."/>
            <person name="Michel G."/>
            <person name="Noel B."/>
            <person name="Valentin K."/>
            <person name="Elias M."/>
            <person name="Artiguenave F."/>
            <person name="Arun A."/>
            <person name="Aury J.M."/>
            <person name="Barbosa-Neto J.F."/>
            <person name="Bothwell J.H."/>
            <person name="Bouget F.Y."/>
            <person name="Brillet L."/>
            <person name="Cabello-Hurtado F."/>
            <person name="Capella-Gutierrez S."/>
            <person name="Charrier B."/>
            <person name="Cladiere L."/>
            <person name="Cock J.M."/>
            <person name="Coelho S.M."/>
            <person name="Colleoni C."/>
            <person name="Czjzek M."/>
            <person name="Da Silva C."/>
            <person name="Delage L."/>
            <person name="Denoeud F."/>
            <person name="Deschamps P."/>
            <person name="Dittami S.M."/>
            <person name="Gabaldon T."/>
            <person name="Gachon C.M."/>
            <person name="Groisillier A."/>
            <person name="Herve C."/>
            <person name="Jabbari K."/>
            <person name="Katinka M."/>
            <person name="Kloareg B."/>
            <person name="Kowalczyk N."/>
            <person name="Labadie K."/>
            <person name="Leblanc C."/>
            <person name="Lopez P.J."/>
            <person name="McLachlan D.H."/>
            <person name="Meslet-Cladiere L."/>
            <person name="Moustafa A."/>
            <person name="Nehr Z."/>
            <person name="Nyvall Collen P."/>
            <person name="Panaud O."/>
            <person name="Partensky F."/>
            <person name="Poulain J."/>
            <person name="Rensing S.A."/>
            <person name="Rousvoal S."/>
            <person name="Samson G."/>
            <person name="Symeonidi A."/>
            <person name="Weissenbach J."/>
            <person name="Zambounis A."/>
            <person name="Wincker P."/>
            <person name="Boyen C."/>
        </authorList>
    </citation>
    <scope>NUCLEOTIDE SEQUENCE [LARGE SCALE GENOMIC DNA]</scope>
    <source>
        <strain evidence="3">cv. Stackhouse</strain>
    </source>
</reference>
<evidence type="ECO:0000256" key="1">
    <source>
        <dbReference type="SAM" id="Phobius"/>
    </source>
</evidence>
<evidence type="ECO:0000313" key="3">
    <source>
        <dbReference type="Proteomes" id="UP000012073"/>
    </source>
</evidence>
<gene>
    <name evidence="2" type="ORF">CHC_T00002837001</name>
</gene>
<dbReference type="CDD" id="cd16018">
    <property type="entry name" value="Enpp"/>
    <property type="match status" value="1"/>
</dbReference>
<sequence length="524" mass="58236">MSSLEDERTAMPLTPEAETLDEQTVEAVETRLLIDSGRTATYENIAQPESLFSRRSRGNPIAPFLVVLLAFSGVFFYFFDRPSPKDWKATEASLPRGATAAVAPTILISLDGFRHEYLSRKKKASTAFLAPTLHTLATKGVHAKGGMQPVVPTITFPNHWALATGLYPESNGIVSNTMYDPVKKSWFHADRVNPGWWFGEPVWQTLRRTLRKVKFSNGTQETLQQNYTTASVFWPGSEVEKHAPDLFFKYDNTLPLHERVDRAVAALQGKNADLNREAQFVTLYFGDVDHEGHEHGPYSDEVTEAIERVDEALAYLLKSLGEDVAERYNVVVVSDHGMTTTSEERTIDLKHVLKEGTVQDVISSPMGLFMNESISAEELYSTLKDGLKNESEHVKVYRKADLPERWHLSASRLITPVVTMAALGWTVRYPHQHIVPDPDVSVRTPGTLHGQGDWETDPGSHGFDNTYEDMMAIFVARGPAFKGGTTVEGMRSIDVYEMLCNVFGATPAPNNGSLGVTMTSVLKG</sequence>